<comment type="caution">
    <text evidence="1">The sequence shown here is derived from an EMBL/GenBank/DDBJ whole genome shotgun (WGS) entry which is preliminary data.</text>
</comment>
<proteinExistence type="predicted"/>
<name>X1ASY9_9ZZZZ</name>
<reference evidence="1" key="1">
    <citation type="journal article" date="2014" name="Front. Microbiol.">
        <title>High frequency of phylogenetically diverse reductive dehalogenase-homologous genes in deep subseafloor sedimentary metagenomes.</title>
        <authorList>
            <person name="Kawai M."/>
            <person name="Futagami T."/>
            <person name="Toyoda A."/>
            <person name="Takaki Y."/>
            <person name="Nishi S."/>
            <person name="Hori S."/>
            <person name="Arai W."/>
            <person name="Tsubouchi T."/>
            <person name="Morono Y."/>
            <person name="Uchiyama I."/>
            <person name="Ito T."/>
            <person name="Fujiyama A."/>
            <person name="Inagaki F."/>
            <person name="Takami H."/>
        </authorList>
    </citation>
    <scope>NUCLEOTIDE SEQUENCE</scope>
    <source>
        <strain evidence="1">Expedition CK06-06</strain>
    </source>
</reference>
<sequence length="56" mass="6152">MILKIISTPANNLGNVLTPIPVFEEGKPLLIQKTKKLTNNKKIAATMSALEFCLKL</sequence>
<dbReference type="AlphaFoldDB" id="X1ASY9"/>
<organism evidence="1">
    <name type="scientific">marine sediment metagenome</name>
    <dbReference type="NCBI Taxonomy" id="412755"/>
    <lineage>
        <taxon>unclassified sequences</taxon>
        <taxon>metagenomes</taxon>
        <taxon>ecological metagenomes</taxon>
    </lineage>
</organism>
<protein>
    <submittedName>
        <fullName evidence="1">Uncharacterized protein</fullName>
    </submittedName>
</protein>
<accession>X1ASY9</accession>
<gene>
    <name evidence="1" type="ORF">S01H4_02132</name>
</gene>
<dbReference type="EMBL" id="BART01000443">
    <property type="protein sequence ID" value="GAG72417.1"/>
    <property type="molecule type" value="Genomic_DNA"/>
</dbReference>
<evidence type="ECO:0000313" key="1">
    <source>
        <dbReference type="EMBL" id="GAG72417.1"/>
    </source>
</evidence>